<proteinExistence type="predicted"/>
<evidence type="ECO:0000313" key="2">
    <source>
        <dbReference type="Proteomes" id="UP000887013"/>
    </source>
</evidence>
<name>A0A8X6UUG3_NEPPI</name>
<dbReference type="Proteomes" id="UP000887013">
    <property type="component" value="Unassembled WGS sequence"/>
</dbReference>
<keyword evidence="2" id="KW-1185">Reference proteome</keyword>
<dbReference type="AlphaFoldDB" id="A0A8X6UUG3"/>
<organism evidence="1 2">
    <name type="scientific">Nephila pilipes</name>
    <name type="common">Giant wood spider</name>
    <name type="synonym">Nephila maculata</name>
    <dbReference type="NCBI Taxonomy" id="299642"/>
    <lineage>
        <taxon>Eukaryota</taxon>
        <taxon>Metazoa</taxon>
        <taxon>Ecdysozoa</taxon>
        <taxon>Arthropoda</taxon>
        <taxon>Chelicerata</taxon>
        <taxon>Arachnida</taxon>
        <taxon>Araneae</taxon>
        <taxon>Araneomorphae</taxon>
        <taxon>Entelegynae</taxon>
        <taxon>Araneoidea</taxon>
        <taxon>Nephilidae</taxon>
        <taxon>Nephila</taxon>
    </lineage>
</organism>
<accession>A0A8X6UUG3</accession>
<protein>
    <submittedName>
        <fullName evidence="1">Uncharacterized protein</fullName>
    </submittedName>
</protein>
<comment type="caution">
    <text evidence="1">The sequence shown here is derived from an EMBL/GenBank/DDBJ whole genome shotgun (WGS) entry which is preliminary data.</text>
</comment>
<evidence type="ECO:0000313" key="1">
    <source>
        <dbReference type="EMBL" id="GFU44874.1"/>
    </source>
</evidence>
<sequence>MKALLDYVESAHNIAEEKETKKFDTKKLSRYGKKMLKNKQLPSREEKEEIARKLEEKIPIETILDEIPDAFIDKLERIHFVTRKDLLNLKVEYNISSEGIIDSNDVVSVGKWVESLQGREDSTIILFKDQNISNENLYHGLKSEDFLLVIMNSAQRVLV</sequence>
<dbReference type="EMBL" id="BMAW01085892">
    <property type="protein sequence ID" value="GFU44874.1"/>
    <property type="molecule type" value="Genomic_DNA"/>
</dbReference>
<gene>
    <name evidence="1" type="ORF">NPIL_604881</name>
</gene>
<reference evidence="1" key="1">
    <citation type="submission" date="2020-08" db="EMBL/GenBank/DDBJ databases">
        <title>Multicomponent nature underlies the extraordinary mechanical properties of spider dragline silk.</title>
        <authorList>
            <person name="Kono N."/>
            <person name="Nakamura H."/>
            <person name="Mori M."/>
            <person name="Yoshida Y."/>
            <person name="Ohtoshi R."/>
            <person name="Malay A.D."/>
            <person name="Moran D.A.P."/>
            <person name="Tomita M."/>
            <person name="Numata K."/>
            <person name="Arakawa K."/>
        </authorList>
    </citation>
    <scope>NUCLEOTIDE SEQUENCE</scope>
</reference>